<protein>
    <submittedName>
        <fullName evidence="1">Uncharacterized protein</fullName>
    </submittedName>
</protein>
<organism evidence="1 2">
    <name type="scientific">Vibrio phage Ceto</name>
    <dbReference type="NCBI Taxonomy" id="2570300"/>
    <lineage>
        <taxon>Viruses</taxon>
        <taxon>Duplodnaviria</taxon>
        <taxon>Heunggongvirae</taxon>
        <taxon>Uroviricota</taxon>
        <taxon>Caudoviricetes</taxon>
        <taxon>Demerecviridae</taxon>
        <taxon>Ermolyevavirinae</taxon>
        <taxon>Cetovirus</taxon>
        <taxon>Cetovirus ceto</taxon>
    </lineage>
</organism>
<evidence type="ECO:0000313" key="1">
    <source>
        <dbReference type="EMBL" id="AUG85094.1"/>
    </source>
</evidence>
<name>A0A2H5BGJ3_9CAUD</name>
<gene>
    <name evidence="1" type="ORF">CETO_87</name>
</gene>
<dbReference type="EMBL" id="MG649966">
    <property type="protein sequence ID" value="AUG85094.1"/>
    <property type="molecule type" value="Genomic_DNA"/>
</dbReference>
<reference evidence="1 2" key="1">
    <citation type="submission" date="2017-12" db="EMBL/GenBank/DDBJ databases">
        <authorList>
            <person name="Lestochi C.V."/>
            <person name="Miller K.C."/>
            <person name="Miller J.S."/>
            <person name="Stanton M.L."/>
            <person name="Broussard G.W."/>
        </authorList>
    </citation>
    <scope>NUCLEOTIDE SEQUENCE [LARGE SCALE GENOMIC DNA]</scope>
</reference>
<keyword evidence="2" id="KW-1185">Reference proteome</keyword>
<dbReference type="Proteomes" id="UP000240819">
    <property type="component" value="Segment"/>
</dbReference>
<accession>A0A2H5BGJ3</accession>
<evidence type="ECO:0000313" key="2">
    <source>
        <dbReference type="Proteomes" id="UP000240819"/>
    </source>
</evidence>
<sequence>MISMNKEPVVATGFEAVVCKTWEGWDMVDTCYLYFEQVVLTAPYATMLGVKEIPFVEFDLNNMVVHFFLTDEENAKPITKKLQLSVLD</sequence>
<proteinExistence type="predicted"/>